<dbReference type="GO" id="GO:0019185">
    <property type="term" value="C:snRNA-activating protein complex"/>
    <property type="evidence" value="ECO:0007669"/>
    <property type="project" value="TreeGrafter"/>
</dbReference>
<dbReference type="InParanoid" id="V4T0Z2"/>
<dbReference type="GO" id="GO:0042795">
    <property type="term" value="P:snRNA transcription by RNA polymerase II"/>
    <property type="evidence" value="ECO:0007669"/>
    <property type="project" value="TreeGrafter"/>
</dbReference>
<gene>
    <name evidence="2" type="ORF">CICLE_v10002076mg</name>
</gene>
<keyword evidence="3" id="KW-1185">Reference proteome</keyword>
<dbReference type="Proteomes" id="UP000030687">
    <property type="component" value="Unassembled WGS sequence"/>
</dbReference>
<dbReference type="InterPro" id="IPR019188">
    <property type="entry name" value="SNAPC1"/>
</dbReference>
<dbReference type="eggNOG" id="ENOG502QVHE">
    <property type="taxonomic scope" value="Eukaryota"/>
</dbReference>
<evidence type="ECO:0000313" key="3">
    <source>
        <dbReference type="Proteomes" id="UP000030687"/>
    </source>
</evidence>
<sequence length="287" mass="33008">MDFSPFKQDIDELIDEFAQDELTTLADMKRVWLSRKFAYIYEACPSTNLSFFMQSLYAHTICHMVSNDSLSRRLGGLYCLYCLYETQPFKPPFHIYISLGELKKLKKLVVEAKNKDIRVVPALVKRMLENKIFLFGSVDLNESSIPETVKQLTDLQNARVQVAYKKLFASTRIEHFIHMDLGAEVDLNVLKKMSTEYAEAKGQAIQEASEVVDVQNVKHIQDDQELMGDVVGKIAENWNVQKELFYQQTRMDQQPAAAEQTQLQVNDDEQGGDEDFGQELEQLLFQA</sequence>
<dbReference type="OMA" id="GRTQKKM"/>
<evidence type="ECO:0000256" key="1">
    <source>
        <dbReference type="SAM" id="MobiDB-lite"/>
    </source>
</evidence>
<reference evidence="2 3" key="1">
    <citation type="submission" date="2013-10" db="EMBL/GenBank/DDBJ databases">
        <authorList>
            <consortium name="International Citrus Genome Consortium"/>
            <person name="Jenkins J."/>
            <person name="Schmutz J."/>
            <person name="Prochnik S."/>
            <person name="Rokhsar D."/>
            <person name="Gmitter F."/>
            <person name="Ollitrault P."/>
            <person name="Machado M."/>
            <person name="Talon M."/>
            <person name="Wincker P."/>
            <person name="Jaillon O."/>
            <person name="Morgante M."/>
        </authorList>
    </citation>
    <scope>NUCLEOTIDE SEQUENCE</scope>
    <source>
        <strain evidence="3">cv. Clemenules</strain>
    </source>
</reference>
<dbReference type="FunCoup" id="V4T0Z2">
    <property type="interactions" value="382"/>
</dbReference>
<dbReference type="GO" id="GO:0042796">
    <property type="term" value="P:snRNA transcription by RNA polymerase III"/>
    <property type="evidence" value="ECO:0007669"/>
    <property type="project" value="TreeGrafter"/>
</dbReference>
<evidence type="ECO:0008006" key="4">
    <source>
        <dbReference type="Google" id="ProtNLM"/>
    </source>
</evidence>
<dbReference type="STRING" id="85681.V4T0Z2"/>
<accession>V4T0Z2</accession>
<dbReference type="KEGG" id="cic:CICLE_v10002076mg"/>
<dbReference type="EMBL" id="KI536799">
    <property type="protein sequence ID" value="ESR46777.1"/>
    <property type="molecule type" value="Genomic_DNA"/>
</dbReference>
<organism evidence="2 3">
    <name type="scientific">Citrus clementina</name>
    <name type="common">Clementine</name>
    <name type="synonym">Citrus deliciosa x Citrus sinensis</name>
    <dbReference type="NCBI Taxonomy" id="85681"/>
    <lineage>
        <taxon>Eukaryota</taxon>
        <taxon>Viridiplantae</taxon>
        <taxon>Streptophyta</taxon>
        <taxon>Embryophyta</taxon>
        <taxon>Tracheophyta</taxon>
        <taxon>Spermatophyta</taxon>
        <taxon>Magnoliopsida</taxon>
        <taxon>eudicotyledons</taxon>
        <taxon>Gunneridae</taxon>
        <taxon>Pentapetalae</taxon>
        <taxon>rosids</taxon>
        <taxon>malvids</taxon>
        <taxon>Sapindales</taxon>
        <taxon>Rutaceae</taxon>
        <taxon>Aurantioideae</taxon>
        <taxon>Citrus</taxon>
    </lineage>
</organism>
<dbReference type="AlphaFoldDB" id="V4T0Z2"/>
<protein>
    <recommendedName>
        <fullName evidence="4">Small nuclear RNA activating complex (SNAPc), subunit SNAP43</fullName>
    </recommendedName>
</protein>
<dbReference type="PANTHER" id="PTHR15131:SF3">
    <property type="entry name" value="SNRNA-ACTIVATING PROTEIN COMPLEX SUBUNIT 1"/>
    <property type="match status" value="1"/>
</dbReference>
<dbReference type="Gramene" id="ESR46777">
    <property type="protein sequence ID" value="ESR46777"/>
    <property type="gene ID" value="CICLE_v10002076mg"/>
</dbReference>
<evidence type="ECO:0000313" key="2">
    <source>
        <dbReference type="EMBL" id="ESR46777.1"/>
    </source>
</evidence>
<dbReference type="Pfam" id="PF09808">
    <property type="entry name" value="SNAPC1"/>
    <property type="match status" value="1"/>
</dbReference>
<feature type="region of interest" description="Disordered" evidence="1">
    <location>
        <begin position="251"/>
        <end position="277"/>
    </location>
</feature>
<dbReference type="PANTHER" id="PTHR15131">
    <property type="entry name" value="SMALL NUCLEAR RNA ACTIVATING COMPLEX, POLYPEPTIDE 1"/>
    <property type="match status" value="1"/>
</dbReference>
<name>V4T0Z2_CITCL</name>
<proteinExistence type="predicted"/>
<dbReference type="GO" id="GO:0043565">
    <property type="term" value="F:sequence-specific DNA binding"/>
    <property type="evidence" value="ECO:0007669"/>
    <property type="project" value="TreeGrafter"/>
</dbReference>
<dbReference type="OrthoDB" id="20127at2759"/>
<feature type="compositionally biased region" description="Acidic residues" evidence="1">
    <location>
        <begin position="266"/>
        <end position="277"/>
    </location>
</feature>